<dbReference type="OrthoDB" id="9804504at2"/>
<dbReference type="Gene3D" id="3.40.50.300">
    <property type="entry name" value="P-loop containing nucleotide triphosphate hydrolases"/>
    <property type="match status" value="1"/>
</dbReference>
<dbReference type="Proteomes" id="UP000035444">
    <property type="component" value="Unassembled WGS sequence"/>
</dbReference>
<reference evidence="4 5" key="1">
    <citation type="submission" date="2015-03" db="EMBL/GenBank/DDBJ databases">
        <title>Genome Sequence of Kiloniella spongiae MEBiC09566, isolated from a marine sponge.</title>
        <authorList>
            <person name="Shao Z."/>
            <person name="Wang L."/>
            <person name="Li X."/>
        </authorList>
    </citation>
    <scope>NUCLEOTIDE SEQUENCE [LARGE SCALE GENOMIC DNA]</scope>
    <source>
        <strain evidence="4 5">MEBiC09566</strain>
    </source>
</reference>
<organism evidence="4 5">
    <name type="scientific">Kiloniella spongiae</name>
    <dbReference type="NCBI Taxonomy" id="1489064"/>
    <lineage>
        <taxon>Bacteria</taxon>
        <taxon>Pseudomonadati</taxon>
        <taxon>Pseudomonadota</taxon>
        <taxon>Alphaproteobacteria</taxon>
        <taxon>Rhodospirillales</taxon>
        <taxon>Kiloniellaceae</taxon>
        <taxon>Kiloniella</taxon>
    </lineage>
</organism>
<keyword evidence="2" id="KW-0808">Transferase</keyword>
<dbReference type="GO" id="GO:0008146">
    <property type="term" value="F:sulfotransferase activity"/>
    <property type="evidence" value="ECO:0007669"/>
    <property type="project" value="InterPro"/>
</dbReference>
<keyword evidence="5" id="KW-1185">Reference proteome</keyword>
<comment type="similarity">
    <text evidence="1">Belongs to the sulfotransferase 1 family.</text>
</comment>
<dbReference type="InterPro" id="IPR027417">
    <property type="entry name" value="P-loop_NTPase"/>
</dbReference>
<evidence type="ECO:0000256" key="2">
    <source>
        <dbReference type="ARBA" id="ARBA00022679"/>
    </source>
</evidence>
<dbReference type="EMBL" id="LAQL01000006">
    <property type="protein sequence ID" value="KLN60855.1"/>
    <property type="molecule type" value="Genomic_DNA"/>
</dbReference>
<protein>
    <recommendedName>
        <fullName evidence="3">Sulfotransferase domain-containing protein</fullName>
    </recommendedName>
</protein>
<feature type="domain" description="Sulfotransferase" evidence="3">
    <location>
        <begin position="5"/>
        <end position="269"/>
    </location>
</feature>
<evidence type="ECO:0000259" key="3">
    <source>
        <dbReference type="Pfam" id="PF00685"/>
    </source>
</evidence>
<comment type="caution">
    <text evidence="4">The sequence shown here is derived from an EMBL/GenBank/DDBJ whole genome shotgun (WGS) entry which is preliminary data.</text>
</comment>
<evidence type="ECO:0000313" key="5">
    <source>
        <dbReference type="Proteomes" id="UP000035444"/>
    </source>
</evidence>
<proteinExistence type="inferred from homology"/>
<dbReference type="SUPFAM" id="SSF52540">
    <property type="entry name" value="P-loop containing nucleoside triphosphate hydrolases"/>
    <property type="match status" value="1"/>
</dbReference>
<dbReference type="STRING" id="1489064.WH96_10350"/>
<dbReference type="Pfam" id="PF00685">
    <property type="entry name" value="Sulfotransfer_1"/>
    <property type="match status" value="1"/>
</dbReference>
<name>A0A0H2MVV9_9PROT</name>
<gene>
    <name evidence="4" type="ORF">WH96_10350</name>
</gene>
<dbReference type="PANTHER" id="PTHR11783">
    <property type="entry name" value="SULFOTRANSFERASE SULT"/>
    <property type="match status" value="1"/>
</dbReference>
<sequence length="271" mass="31112">MPGILWLASYPKSGNTWMRTFLANLISDSKEPLPVNKISEICSGEANVLWYKNAFNKPLEEASESDLANIRADVQREISRRSKNILILKTHNFLGEYLGKPLVAMDATGAAIYIVRDPRDVVISAADHFGVSIDESIEIMAKETSKSDKVLYEVYNSWSNHVKSWTQIPHKTLLVHKYEDMLEKPTEIFGSITKKLGITKDDDRIQRAIKHSSFKTLQELEQKQGFTEKSKNSERFFRSGKSEQWKTVLTNKQIKQIEKDHGQQMKRFGYL</sequence>
<evidence type="ECO:0000313" key="4">
    <source>
        <dbReference type="EMBL" id="KLN60855.1"/>
    </source>
</evidence>
<accession>A0A0H2MVV9</accession>
<evidence type="ECO:0000256" key="1">
    <source>
        <dbReference type="ARBA" id="ARBA00005771"/>
    </source>
</evidence>
<dbReference type="InterPro" id="IPR000863">
    <property type="entry name" value="Sulfotransferase_dom"/>
</dbReference>
<dbReference type="AlphaFoldDB" id="A0A0H2MVV9"/>